<dbReference type="AlphaFoldDB" id="A0A9N9ZIS3"/>
<dbReference type="CDD" id="cd12148">
    <property type="entry name" value="fungal_TF_MHR"/>
    <property type="match status" value="1"/>
</dbReference>
<evidence type="ECO:0000313" key="1">
    <source>
        <dbReference type="EMBL" id="CAH0057285.1"/>
    </source>
</evidence>
<gene>
    <name evidence="1" type="ORF">CSOL1703_00007060</name>
</gene>
<dbReference type="Proteomes" id="UP000775872">
    <property type="component" value="Unassembled WGS sequence"/>
</dbReference>
<name>A0A9N9ZIS3_9HYPO</name>
<dbReference type="EMBL" id="CABFOC020000074">
    <property type="protein sequence ID" value="CAH0057285.1"/>
    <property type="molecule type" value="Genomic_DNA"/>
</dbReference>
<evidence type="ECO:0000313" key="2">
    <source>
        <dbReference type="Proteomes" id="UP000775872"/>
    </source>
</evidence>
<reference evidence="2" key="1">
    <citation type="submission" date="2019-06" db="EMBL/GenBank/DDBJ databases">
        <authorList>
            <person name="Broberg M."/>
        </authorList>
    </citation>
    <scope>NUCLEOTIDE SEQUENCE [LARGE SCALE GENOMIC DNA]</scope>
</reference>
<evidence type="ECO:0008006" key="3">
    <source>
        <dbReference type="Google" id="ProtNLM"/>
    </source>
</evidence>
<organism evidence="1 2">
    <name type="scientific">Clonostachys solani</name>
    <dbReference type="NCBI Taxonomy" id="160281"/>
    <lineage>
        <taxon>Eukaryota</taxon>
        <taxon>Fungi</taxon>
        <taxon>Dikarya</taxon>
        <taxon>Ascomycota</taxon>
        <taxon>Pezizomycotina</taxon>
        <taxon>Sordariomycetes</taxon>
        <taxon>Hypocreomycetidae</taxon>
        <taxon>Hypocreales</taxon>
        <taxon>Bionectriaceae</taxon>
        <taxon>Clonostachys</taxon>
    </lineage>
</organism>
<dbReference type="PANTHER" id="PTHR47425:SF2">
    <property type="entry name" value="FARB-RELATED"/>
    <property type="match status" value="1"/>
</dbReference>
<sequence length="403" mass="45989">MLFVSCPYVSLESLNSLGFRTVKEARAEFYSRAKTLFDLQTDLDDQARSQGALMLTYRTLEFNDRSATFWLSVSIHYAKNIEAYCYNEKPDQSERIYLKRLWWCCVLRDKVLALALRQAPLISPEAFDFSHGGFVFGDFAHEVGSSRPHSATGRKKSQLRPDQIKALLSKLDNWYQNTYVEFRTASISTDAHDSIILFSNVVYTYYYITETLMELDNSGLVKYLPITFISFAATPFVWDLLQARMLNSDDRAQGLQKDLKAHLDVMGGFNDLYENAESTVKCIKHIVEHVKTKESLPQRKDFVQGPPQTGLNSPTQSRDRGIITWKDFILEDPQTYLRIVLTVEYSLAHGHCPSEADFPKSLRTPPHPAINTSGWETLGSSVDANWFSEAFDDIIINYSDTDA</sequence>
<comment type="caution">
    <text evidence="1">The sequence shown here is derived from an EMBL/GenBank/DDBJ whole genome shotgun (WGS) entry which is preliminary data.</text>
</comment>
<dbReference type="InterPro" id="IPR052761">
    <property type="entry name" value="Fungal_Detox/Toxin_TFs"/>
</dbReference>
<reference evidence="1 2" key="2">
    <citation type="submission" date="2021-10" db="EMBL/GenBank/DDBJ databases">
        <authorList>
            <person name="Piombo E."/>
        </authorList>
    </citation>
    <scope>NUCLEOTIDE SEQUENCE [LARGE SCALE GENOMIC DNA]</scope>
</reference>
<keyword evidence="2" id="KW-1185">Reference proteome</keyword>
<protein>
    <recommendedName>
        <fullName evidence="3">Transcription factor domain-containing protein</fullName>
    </recommendedName>
</protein>
<accession>A0A9N9ZIS3</accession>
<proteinExistence type="predicted"/>
<dbReference type="OrthoDB" id="5121955at2759"/>
<dbReference type="PANTHER" id="PTHR47425">
    <property type="entry name" value="FARB-RELATED"/>
    <property type="match status" value="1"/>
</dbReference>